<dbReference type="PANTHER" id="PTHR43191">
    <property type="entry name" value="RRNA METHYLTRANSFERASE 3"/>
    <property type="match status" value="1"/>
</dbReference>
<dbReference type="SUPFAM" id="SSF75217">
    <property type="entry name" value="alpha/beta knot"/>
    <property type="match status" value="1"/>
</dbReference>
<dbReference type="Pfam" id="PF00588">
    <property type="entry name" value="SpoU_methylase"/>
    <property type="match status" value="1"/>
</dbReference>
<dbReference type="AlphaFoldDB" id="A0A6J6IZP8"/>
<dbReference type="GO" id="GO:0008173">
    <property type="term" value="F:RNA methyltransferase activity"/>
    <property type="evidence" value="ECO:0007669"/>
    <property type="project" value="InterPro"/>
</dbReference>
<evidence type="ECO:0000259" key="3">
    <source>
        <dbReference type="Pfam" id="PF00588"/>
    </source>
</evidence>
<dbReference type="GO" id="GO:0006396">
    <property type="term" value="P:RNA processing"/>
    <property type="evidence" value="ECO:0007669"/>
    <property type="project" value="InterPro"/>
</dbReference>
<proteinExistence type="predicted"/>
<reference evidence="4" key="1">
    <citation type="submission" date="2020-05" db="EMBL/GenBank/DDBJ databases">
        <authorList>
            <person name="Chiriac C."/>
            <person name="Salcher M."/>
            <person name="Ghai R."/>
            <person name="Kavagutti S V."/>
        </authorList>
    </citation>
    <scope>NUCLEOTIDE SEQUENCE</scope>
</reference>
<evidence type="ECO:0000313" key="4">
    <source>
        <dbReference type="EMBL" id="CAB4630212.1"/>
    </source>
</evidence>
<dbReference type="PANTHER" id="PTHR43191:SF2">
    <property type="entry name" value="RRNA METHYLTRANSFERASE 3, MITOCHONDRIAL"/>
    <property type="match status" value="1"/>
</dbReference>
<dbReference type="GO" id="GO:0032259">
    <property type="term" value="P:methylation"/>
    <property type="evidence" value="ECO:0007669"/>
    <property type="project" value="UniProtKB-KW"/>
</dbReference>
<evidence type="ECO:0000256" key="2">
    <source>
        <dbReference type="ARBA" id="ARBA00022679"/>
    </source>
</evidence>
<dbReference type="InterPro" id="IPR029026">
    <property type="entry name" value="tRNA_m1G_MTases_N"/>
</dbReference>
<keyword evidence="1" id="KW-0489">Methyltransferase</keyword>
<dbReference type="InterPro" id="IPR029028">
    <property type="entry name" value="Alpha/beta_knot_MTases"/>
</dbReference>
<dbReference type="InterPro" id="IPR001537">
    <property type="entry name" value="SpoU_MeTrfase"/>
</dbReference>
<feature type="domain" description="tRNA/rRNA methyltransferase SpoU type" evidence="3">
    <location>
        <begin position="6"/>
        <end position="88"/>
    </location>
</feature>
<gene>
    <name evidence="4" type="ORF">UFOPK2139_00177</name>
</gene>
<organism evidence="4">
    <name type="scientific">freshwater metagenome</name>
    <dbReference type="NCBI Taxonomy" id="449393"/>
    <lineage>
        <taxon>unclassified sequences</taxon>
        <taxon>metagenomes</taxon>
        <taxon>ecological metagenomes</taxon>
    </lineage>
</organism>
<accession>A0A6J6IZP8</accession>
<evidence type="ECO:0000256" key="1">
    <source>
        <dbReference type="ARBA" id="ARBA00022603"/>
    </source>
</evidence>
<sequence length="94" mass="10118">MIPNVKIDEFIDICLSRNAQIYALSANGSQTLDSEFVTKTVKDPSIWIFGNEARGLPELPQEVKTVSIPMKGFAESLNVASAAAIVLHSVGLSL</sequence>
<dbReference type="InterPro" id="IPR051259">
    <property type="entry name" value="rRNA_Methyltransferase"/>
</dbReference>
<dbReference type="GO" id="GO:0003723">
    <property type="term" value="F:RNA binding"/>
    <property type="evidence" value="ECO:0007669"/>
    <property type="project" value="InterPro"/>
</dbReference>
<dbReference type="Gene3D" id="3.40.1280.10">
    <property type="match status" value="1"/>
</dbReference>
<protein>
    <submittedName>
        <fullName evidence="4">Unannotated protein</fullName>
    </submittedName>
</protein>
<dbReference type="EMBL" id="CAEZVR010000018">
    <property type="protein sequence ID" value="CAB4630212.1"/>
    <property type="molecule type" value="Genomic_DNA"/>
</dbReference>
<keyword evidence="2" id="KW-0808">Transferase</keyword>
<name>A0A6J6IZP8_9ZZZZ</name>